<gene>
    <name evidence="2" type="ORF">FHW12_001063</name>
</gene>
<dbReference type="PANTHER" id="PTHR33990">
    <property type="entry name" value="PROTEIN YJDN-RELATED"/>
    <property type="match status" value="1"/>
</dbReference>
<dbReference type="PANTHER" id="PTHR33990:SF1">
    <property type="entry name" value="PROTEIN YJDN"/>
    <property type="match status" value="1"/>
</dbReference>
<proteinExistence type="predicted"/>
<sequence>MRIEPYLFLEGRCDEAIAFYRHALDAELLMLMRYGDSPDPHARGPVDPAKVMHAALRVGDTLLMLSDGLAGGAPHFEGIALSLAIDDDAGARRCFDALADGGSVTSPLAATFFARSFGMLTDRFGVSWMVLTPKPM</sequence>
<dbReference type="EMBL" id="JACGXL010000001">
    <property type="protein sequence ID" value="MBA8886872.1"/>
    <property type="molecule type" value="Genomic_DNA"/>
</dbReference>
<dbReference type="AlphaFoldDB" id="A0A839EYQ2"/>
<feature type="domain" description="PhnB-like" evidence="1">
    <location>
        <begin position="3"/>
        <end position="130"/>
    </location>
</feature>
<evidence type="ECO:0000313" key="2">
    <source>
        <dbReference type="EMBL" id="MBA8886872.1"/>
    </source>
</evidence>
<dbReference type="RefSeq" id="WP_182529911.1">
    <property type="nucleotide sequence ID" value="NZ_JACGXL010000001.1"/>
</dbReference>
<dbReference type="Pfam" id="PF06983">
    <property type="entry name" value="3-dmu-9_3-mt"/>
    <property type="match status" value="1"/>
</dbReference>
<organism evidence="2 3">
    <name type="scientific">Dokdonella fugitiva</name>
    <dbReference type="NCBI Taxonomy" id="328517"/>
    <lineage>
        <taxon>Bacteria</taxon>
        <taxon>Pseudomonadati</taxon>
        <taxon>Pseudomonadota</taxon>
        <taxon>Gammaproteobacteria</taxon>
        <taxon>Lysobacterales</taxon>
        <taxon>Rhodanobacteraceae</taxon>
        <taxon>Dokdonella</taxon>
    </lineage>
</organism>
<name>A0A839EYQ2_9GAMM</name>
<protein>
    <submittedName>
        <fullName evidence="2">PhnB protein</fullName>
    </submittedName>
</protein>
<evidence type="ECO:0000313" key="3">
    <source>
        <dbReference type="Proteomes" id="UP000550401"/>
    </source>
</evidence>
<comment type="caution">
    <text evidence="2">The sequence shown here is derived from an EMBL/GenBank/DDBJ whole genome shotgun (WGS) entry which is preliminary data.</text>
</comment>
<dbReference type="CDD" id="cd06588">
    <property type="entry name" value="PhnB_like"/>
    <property type="match status" value="1"/>
</dbReference>
<dbReference type="SUPFAM" id="SSF54593">
    <property type="entry name" value="Glyoxalase/Bleomycin resistance protein/Dihydroxybiphenyl dioxygenase"/>
    <property type="match status" value="1"/>
</dbReference>
<reference evidence="2 3" key="1">
    <citation type="submission" date="2020-07" db="EMBL/GenBank/DDBJ databases">
        <title>Genomic Encyclopedia of Type Strains, Phase IV (KMG-V): Genome sequencing to study the core and pangenomes of soil and plant-associated prokaryotes.</title>
        <authorList>
            <person name="Whitman W."/>
        </authorList>
    </citation>
    <scope>NUCLEOTIDE SEQUENCE [LARGE SCALE GENOMIC DNA]</scope>
    <source>
        <strain evidence="2 3">RH2WT43</strain>
    </source>
</reference>
<dbReference type="InterPro" id="IPR029068">
    <property type="entry name" value="Glyas_Bleomycin-R_OHBP_Dase"/>
</dbReference>
<dbReference type="Proteomes" id="UP000550401">
    <property type="component" value="Unassembled WGS sequence"/>
</dbReference>
<evidence type="ECO:0000259" key="1">
    <source>
        <dbReference type="Pfam" id="PF06983"/>
    </source>
</evidence>
<keyword evidence="3" id="KW-1185">Reference proteome</keyword>
<dbReference type="InterPro" id="IPR028973">
    <property type="entry name" value="PhnB-like"/>
</dbReference>
<dbReference type="Gene3D" id="3.10.180.10">
    <property type="entry name" value="2,3-Dihydroxybiphenyl 1,2-Dioxygenase, domain 1"/>
    <property type="match status" value="1"/>
</dbReference>
<accession>A0A839EYQ2</accession>